<accession>A0A858RI04</accession>
<feature type="coiled-coil region" evidence="1">
    <location>
        <begin position="1"/>
        <end position="64"/>
    </location>
</feature>
<dbReference type="KEGG" id="luo:HHL09_10580"/>
<proteinExistence type="predicted"/>
<keyword evidence="1" id="KW-0175">Coiled coil</keyword>
<name>A0A858RI04_9BACT</name>
<dbReference type="RefSeq" id="WP_169454612.1">
    <property type="nucleotide sequence ID" value="NZ_CP051774.1"/>
</dbReference>
<protein>
    <submittedName>
        <fullName evidence="2">Uncharacterized protein</fullName>
    </submittedName>
</protein>
<dbReference type="Proteomes" id="UP000501812">
    <property type="component" value="Chromosome"/>
</dbReference>
<gene>
    <name evidence="2" type="ORF">HHL09_10580</name>
</gene>
<organism evidence="2 3">
    <name type="scientific">Luteolibacter luteus</name>
    <dbReference type="NCBI Taxonomy" id="2728835"/>
    <lineage>
        <taxon>Bacteria</taxon>
        <taxon>Pseudomonadati</taxon>
        <taxon>Verrucomicrobiota</taxon>
        <taxon>Verrucomicrobiia</taxon>
        <taxon>Verrucomicrobiales</taxon>
        <taxon>Verrucomicrobiaceae</taxon>
        <taxon>Luteolibacter</taxon>
    </lineage>
</organism>
<dbReference type="AlphaFoldDB" id="A0A858RI04"/>
<dbReference type="EMBL" id="CP051774">
    <property type="protein sequence ID" value="QJE96211.1"/>
    <property type="molecule type" value="Genomic_DNA"/>
</dbReference>
<evidence type="ECO:0000313" key="2">
    <source>
        <dbReference type="EMBL" id="QJE96211.1"/>
    </source>
</evidence>
<evidence type="ECO:0000256" key="1">
    <source>
        <dbReference type="SAM" id="Coils"/>
    </source>
</evidence>
<reference evidence="2 3" key="1">
    <citation type="submission" date="2020-04" db="EMBL/GenBank/DDBJ databases">
        <title>Luteolibacter sp. G-1-1-1 isolated from soil.</title>
        <authorList>
            <person name="Dahal R.H."/>
        </authorList>
    </citation>
    <scope>NUCLEOTIDE SEQUENCE [LARGE SCALE GENOMIC DNA]</scope>
    <source>
        <strain evidence="2 3">G-1-1-1</strain>
    </source>
</reference>
<sequence length="166" mass="18488">MKSSQEIASLLEAKIAEVEAKLETLEKEILEIGPPADYDLRKRLEALKVEEKALRRNFEESMARGEPDSVRLEKIELLLDHIEREEASVHHEADFLHQANPSSVILAAQAASKALDLWQRAIKRVLGDHHPFGSSVFVNHTHADLVSDYGYSTPPSKSADTPKGEG</sequence>
<evidence type="ECO:0000313" key="3">
    <source>
        <dbReference type="Proteomes" id="UP000501812"/>
    </source>
</evidence>
<keyword evidence="3" id="KW-1185">Reference proteome</keyword>